<evidence type="ECO:0000313" key="1">
    <source>
        <dbReference type="EMBL" id="KAJ6387757.1"/>
    </source>
</evidence>
<keyword evidence="2" id="KW-1185">Reference proteome</keyword>
<evidence type="ECO:0000313" key="2">
    <source>
        <dbReference type="Proteomes" id="UP001141253"/>
    </source>
</evidence>
<organism evidence="1 2">
    <name type="scientific">Salix suchowensis</name>
    <dbReference type="NCBI Taxonomy" id="1278906"/>
    <lineage>
        <taxon>Eukaryota</taxon>
        <taxon>Viridiplantae</taxon>
        <taxon>Streptophyta</taxon>
        <taxon>Embryophyta</taxon>
        <taxon>Tracheophyta</taxon>
        <taxon>Spermatophyta</taxon>
        <taxon>Magnoliopsida</taxon>
        <taxon>eudicotyledons</taxon>
        <taxon>Gunneridae</taxon>
        <taxon>Pentapetalae</taxon>
        <taxon>rosids</taxon>
        <taxon>fabids</taxon>
        <taxon>Malpighiales</taxon>
        <taxon>Salicaceae</taxon>
        <taxon>Saliceae</taxon>
        <taxon>Salix</taxon>
    </lineage>
</organism>
<reference evidence="1" key="1">
    <citation type="submission" date="2022-10" db="EMBL/GenBank/DDBJ databases">
        <authorList>
            <person name="Hyden B.L."/>
            <person name="Feng K."/>
            <person name="Yates T."/>
            <person name="Jawdy S."/>
            <person name="Smart L.B."/>
            <person name="Muchero W."/>
        </authorList>
    </citation>
    <scope>NUCLEOTIDE SEQUENCE</scope>
    <source>
        <tissue evidence="1">Shoot tip</tissue>
    </source>
</reference>
<sequence length="119" mass="12939">MLLPAKRPAQQLASCSVGFAGKMTNNVGRDAVIAQGPSTVMGPDGKQLELGQMDGDAIRLASASKDWSNGSRKITATEPSRRSITLFVESEQKYSLHFTKNIVVPICIFVQEDMIIQKD</sequence>
<dbReference type="Proteomes" id="UP001141253">
    <property type="component" value="Chromosome 3"/>
</dbReference>
<accession>A0ABQ9BMX6</accession>
<dbReference type="EMBL" id="JAPFFI010000007">
    <property type="protein sequence ID" value="KAJ6387757.1"/>
    <property type="molecule type" value="Genomic_DNA"/>
</dbReference>
<gene>
    <name evidence="1" type="ORF">OIU77_026351</name>
</gene>
<proteinExistence type="predicted"/>
<reference evidence="1" key="2">
    <citation type="journal article" date="2023" name="Int. J. Mol. Sci.">
        <title>De Novo Assembly and Annotation of 11 Diverse Shrub Willow (Salix) Genomes Reveals Novel Gene Organization in Sex-Linked Regions.</title>
        <authorList>
            <person name="Hyden B."/>
            <person name="Feng K."/>
            <person name="Yates T.B."/>
            <person name="Jawdy S."/>
            <person name="Cereghino C."/>
            <person name="Smart L.B."/>
            <person name="Muchero W."/>
        </authorList>
    </citation>
    <scope>NUCLEOTIDE SEQUENCE</scope>
    <source>
        <tissue evidence="1">Shoot tip</tissue>
    </source>
</reference>
<name>A0ABQ9BMX6_9ROSI</name>
<protein>
    <submittedName>
        <fullName evidence="1">Uncharacterized protein</fullName>
    </submittedName>
</protein>
<comment type="caution">
    <text evidence="1">The sequence shown here is derived from an EMBL/GenBank/DDBJ whole genome shotgun (WGS) entry which is preliminary data.</text>
</comment>